<dbReference type="Pfam" id="PF13519">
    <property type="entry name" value="VWA_2"/>
    <property type="match status" value="1"/>
</dbReference>
<evidence type="ECO:0000259" key="3">
    <source>
        <dbReference type="PROSITE" id="PS50234"/>
    </source>
</evidence>
<feature type="domain" description="VWFA" evidence="3">
    <location>
        <begin position="101"/>
        <end position="280"/>
    </location>
</feature>
<protein>
    <submittedName>
        <fullName evidence="4">VWA domain-containing protein</fullName>
    </submittedName>
</protein>
<proteinExistence type="predicted"/>
<organism evidence="4 5">
    <name type="scientific">Photobacterium sanctipauli</name>
    <dbReference type="NCBI Taxonomy" id="1342794"/>
    <lineage>
        <taxon>Bacteria</taxon>
        <taxon>Pseudomonadati</taxon>
        <taxon>Pseudomonadota</taxon>
        <taxon>Gammaproteobacteria</taxon>
        <taxon>Vibrionales</taxon>
        <taxon>Vibrionaceae</taxon>
        <taxon>Photobacterium</taxon>
    </lineage>
</organism>
<keyword evidence="2" id="KW-0812">Transmembrane</keyword>
<name>A0A2T3N996_9GAMM</name>
<evidence type="ECO:0000256" key="2">
    <source>
        <dbReference type="SAM" id="Phobius"/>
    </source>
</evidence>
<dbReference type="PROSITE" id="PS50234">
    <property type="entry name" value="VWFA"/>
    <property type="match status" value="1"/>
</dbReference>
<comment type="caution">
    <text evidence="4">The sequence shown here is derived from an EMBL/GenBank/DDBJ whole genome shotgun (WGS) entry which is preliminary data.</text>
</comment>
<dbReference type="RefSeq" id="WP_036817856.1">
    <property type="nucleotide sequence ID" value="NZ_JGVO01000105.1"/>
</dbReference>
<evidence type="ECO:0000313" key="5">
    <source>
        <dbReference type="Proteomes" id="UP000241771"/>
    </source>
</evidence>
<keyword evidence="2" id="KW-1133">Transmembrane helix</keyword>
<feature type="compositionally biased region" description="Acidic residues" evidence="1">
    <location>
        <begin position="483"/>
        <end position="492"/>
    </location>
</feature>
<dbReference type="OrthoDB" id="9807628at2"/>
<feature type="region of interest" description="Disordered" evidence="1">
    <location>
        <begin position="474"/>
        <end position="504"/>
    </location>
</feature>
<dbReference type="PANTHER" id="PTHR22550">
    <property type="entry name" value="SPORE GERMINATION PROTEIN"/>
    <property type="match status" value="1"/>
</dbReference>
<reference evidence="4 5" key="1">
    <citation type="submission" date="2018-01" db="EMBL/GenBank/DDBJ databases">
        <title>Whole genome sequencing of Histamine producing bacteria.</title>
        <authorList>
            <person name="Butler K."/>
        </authorList>
    </citation>
    <scope>NUCLEOTIDE SEQUENCE [LARGE SCALE GENOMIC DNA]</scope>
    <source>
        <strain evidence="4 5">DSM 100436</strain>
    </source>
</reference>
<dbReference type="InterPro" id="IPR050768">
    <property type="entry name" value="UPF0353/GerABKA_families"/>
</dbReference>
<dbReference type="Proteomes" id="UP000241771">
    <property type="component" value="Unassembled WGS sequence"/>
</dbReference>
<keyword evidence="5" id="KW-1185">Reference proteome</keyword>
<feature type="transmembrane region" description="Helical" evidence="2">
    <location>
        <begin position="314"/>
        <end position="333"/>
    </location>
</feature>
<gene>
    <name evidence="4" type="ORF">C9I98_25555</name>
</gene>
<dbReference type="EMBL" id="PYMA01000029">
    <property type="protein sequence ID" value="PSW09993.1"/>
    <property type="molecule type" value="Genomic_DNA"/>
</dbReference>
<feature type="transmembrane region" description="Helical" evidence="2">
    <location>
        <begin position="20"/>
        <end position="36"/>
    </location>
</feature>
<dbReference type="InterPro" id="IPR002035">
    <property type="entry name" value="VWF_A"/>
</dbReference>
<feature type="transmembrane region" description="Helical" evidence="2">
    <location>
        <begin position="293"/>
        <end position="308"/>
    </location>
</feature>
<dbReference type="SUPFAM" id="SSF53300">
    <property type="entry name" value="vWA-like"/>
    <property type="match status" value="1"/>
</dbReference>
<dbReference type="AlphaFoldDB" id="A0A2T3N996"/>
<dbReference type="SMART" id="SM00327">
    <property type="entry name" value="VWA"/>
    <property type="match status" value="1"/>
</dbReference>
<dbReference type="Gene3D" id="3.40.50.410">
    <property type="entry name" value="von Willebrand factor, type A domain"/>
    <property type="match status" value="1"/>
</dbReference>
<dbReference type="InterPro" id="IPR036465">
    <property type="entry name" value="vWFA_dom_sf"/>
</dbReference>
<keyword evidence="2" id="KW-0472">Membrane</keyword>
<evidence type="ECO:0000313" key="4">
    <source>
        <dbReference type="EMBL" id="PSW09993.1"/>
    </source>
</evidence>
<evidence type="ECO:0000256" key="1">
    <source>
        <dbReference type="SAM" id="MobiDB-lite"/>
    </source>
</evidence>
<sequence>MFDSLFWQQLWTSFHFLRPLWLLAFIPLVIIVRARWRQDDENQWQRVLPDHLRKALTVGDSGWKHQLPLKVLTMVMSLAIITCAGPSWQRESSPFGEDKAAMLVVLDVSESMLDTDLAPSRLARAKQKIQDLLDLRQGGSTGLTVYSGSAHVAMPPTQDTAVFNPFLAAVEPSIMPVAGKSAQSILPLISEQLDDDKPSSVLLVTDGVTPKAIQEFEHYFSASPHQLLVLGVGNADVVSQYPYDVRGLKTLASKTKGKFVSATVDESDVKQLNRYVERHMQFNNESTMPWKDMGYYLLIPILLIMLLWFRKGWLVQWCVVGVVSLPLIFAPGVEAKTVHVMANETAQVREITLTERVGQMWMDLWLTPDQQGQYYFNQKEYDKAAQHYANPLYRGMAYYYAANYKLAYSAFVQAETEQGLLYAGNALARQREYLAARDLYFQLAEQAKSDAIRAEAKHNYDVLKGIVDEINRVSESQSGTTDGPEESFELGDDQPRTAEGAEEQVDASMMVRKTLNANEILGSEELADKWLRRVEADPKYFLQAKFQLQNIHNNSSKNRGE</sequence>
<dbReference type="PANTHER" id="PTHR22550:SF14">
    <property type="entry name" value="VWFA DOMAIN-CONTAINING PROTEIN"/>
    <property type="match status" value="1"/>
</dbReference>
<accession>A0A2T3N996</accession>